<protein>
    <recommendedName>
        <fullName evidence="1">Cyanovirin-N domain-containing protein</fullName>
    </recommendedName>
</protein>
<comment type="caution">
    <text evidence="2">The sequence shown here is derived from an EMBL/GenBank/DDBJ whole genome shotgun (WGS) entry which is preliminary data.</text>
</comment>
<sequence length="406" mass="43791">MVLGNNVQKLTFKGKAILEITFIRGQKQDINLDNHLGSYEGKLIVGGNGLSQSATSVGLDGSILKMQLPYSKDGVPGYTSATLNLGFCFHYNEQSGEVSFKQPSGLDSCSNFHLEAGHILRALCLGRDGLLHESSIDLNSYLGAGEGEFIPDGRDYMNDPAHRTKDRMGGPADRRQFYLDFSKGLTLCGWISANRRAGGPKTEIDLSKHITNGGDGKLVWQPSPGIFDRDGPLAKLLDPMPLLGYITAIFHKVAGNKDHSRRAIAKTTGATFIYGGCLILSLLPGVKLGIIATAVIAAALTPFAIKMEELIAKSTIDDKEILRTIETDGARYVRDAIFNSIGAGTGAYVSKFFTGSKAALKNGVFERAKKVAGKYGSDYFAGNATTVGMDRWFNEVYESIEADRAS</sequence>
<keyword evidence="3" id="KW-1185">Reference proteome</keyword>
<dbReference type="SUPFAM" id="SSF51322">
    <property type="entry name" value="Cyanovirin-N"/>
    <property type="match status" value="1"/>
</dbReference>
<dbReference type="SMART" id="SM01111">
    <property type="entry name" value="CVNH"/>
    <property type="match status" value="1"/>
</dbReference>
<dbReference type="Proteomes" id="UP000053573">
    <property type="component" value="Unassembled WGS sequence"/>
</dbReference>
<evidence type="ECO:0000313" key="2">
    <source>
        <dbReference type="EMBL" id="KLJ12476.1"/>
    </source>
</evidence>
<dbReference type="PANTHER" id="PTHR42076">
    <property type="entry name" value="CYANOVIRIN-N HOMOLOG"/>
    <property type="match status" value="1"/>
</dbReference>
<dbReference type="InterPro" id="IPR011058">
    <property type="entry name" value="Cyanovirin-N"/>
</dbReference>
<dbReference type="Gene3D" id="2.30.60.10">
    <property type="entry name" value="Cyanovirin-N"/>
    <property type="match status" value="2"/>
</dbReference>
<reference evidence="3" key="1">
    <citation type="journal article" date="2015" name="PLoS Genet.">
        <title>The dynamic genome and transcriptome of the human fungal pathogen Blastomyces and close relative Emmonsia.</title>
        <authorList>
            <person name="Munoz J.F."/>
            <person name="Gauthier G.M."/>
            <person name="Desjardins C.A."/>
            <person name="Gallo J.E."/>
            <person name="Holder J."/>
            <person name="Sullivan T.D."/>
            <person name="Marty A.J."/>
            <person name="Carmen J.C."/>
            <person name="Chen Z."/>
            <person name="Ding L."/>
            <person name="Gujja S."/>
            <person name="Magrini V."/>
            <person name="Misas E."/>
            <person name="Mitreva M."/>
            <person name="Priest M."/>
            <person name="Saif S."/>
            <person name="Whiston E.A."/>
            <person name="Young S."/>
            <person name="Zeng Q."/>
            <person name="Goldman W.E."/>
            <person name="Mardis E.R."/>
            <person name="Taylor J.W."/>
            <person name="McEwen J.G."/>
            <person name="Clay O.K."/>
            <person name="Klein B.S."/>
            <person name="Cuomo C.A."/>
        </authorList>
    </citation>
    <scope>NUCLEOTIDE SEQUENCE [LARGE SCALE GENOMIC DNA]</scope>
    <source>
        <strain evidence="3">UAMH 139</strain>
    </source>
</reference>
<evidence type="ECO:0000313" key="3">
    <source>
        <dbReference type="Proteomes" id="UP000053573"/>
    </source>
</evidence>
<dbReference type="Pfam" id="PF08881">
    <property type="entry name" value="CVNH"/>
    <property type="match status" value="1"/>
</dbReference>
<gene>
    <name evidence="2" type="ORF">EMPG_12493</name>
</gene>
<dbReference type="AlphaFoldDB" id="A0A0H1BTT2"/>
<organism evidence="2 3">
    <name type="scientific">Blastomyces silverae</name>
    <dbReference type="NCBI Taxonomy" id="2060906"/>
    <lineage>
        <taxon>Eukaryota</taxon>
        <taxon>Fungi</taxon>
        <taxon>Dikarya</taxon>
        <taxon>Ascomycota</taxon>
        <taxon>Pezizomycotina</taxon>
        <taxon>Eurotiomycetes</taxon>
        <taxon>Eurotiomycetidae</taxon>
        <taxon>Onygenales</taxon>
        <taxon>Ajellomycetaceae</taxon>
        <taxon>Blastomyces</taxon>
    </lineage>
</organism>
<evidence type="ECO:0000259" key="1">
    <source>
        <dbReference type="SMART" id="SM01111"/>
    </source>
</evidence>
<name>A0A0H1BTT2_9EURO</name>
<dbReference type="EMBL" id="LDEV01000888">
    <property type="protein sequence ID" value="KLJ12476.1"/>
    <property type="molecule type" value="Genomic_DNA"/>
</dbReference>
<dbReference type="InterPro" id="IPR036673">
    <property type="entry name" value="Cyanovirin-N_sf"/>
</dbReference>
<dbReference type="OrthoDB" id="2441380at2759"/>
<dbReference type="PANTHER" id="PTHR42076:SF1">
    <property type="entry name" value="CYANOVIRIN-N DOMAIN-CONTAINING PROTEIN"/>
    <property type="match status" value="1"/>
</dbReference>
<feature type="domain" description="Cyanovirin-N" evidence="1">
    <location>
        <begin position="104"/>
        <end position="220"/>
    </location>
</feature>
<proteinExistence type="predicted"/>
<accession>A0A0H1BTT2</accession>